<name>A0AAD8ZMM9_9TELE</name>
<feature type="region of interest" description="Disordered" evidence="1">
    <location>
        <begin position="158"/>
        <end position="197"/>
    </location>
</feature>
<dbReference type="EMBL" id="JAROKS010000009">
    <property type="protein sequence ID" value="KAK1800996.1"/>
    <property type="molecule type" value="Genomic_DNA"/>
</dbReference>
<accession>A0AAD8ZMM9</accession>
<evidence type="ECO:0000256" key="1">
    <source>
        <dbReference type="SAM" id="MobiDB-lite"/>
    </source>
</evidence>
<dbReference type="AlphaFoldDB" id="A0AAD8ZMM9"/>
<gene>
    <name evidence="2" type="ORF">P4O66_004743</name>
</gene>
<feature type="region of interest" description="Disordered" evidence="1">
    <location>
        <begin position="209"/>
        <end position="272"/>
    </location>
</feature>
<keyword evidence="3" id="KW-1185">Reference proteome</keyword>
<comment type="caution">
    <text evidence="2">The sequence shown here is derived from an EMBL/GenBank/DDBJ whole genome shotgun (WGS) entry which is preliminary data.</text>
</comment>
<sequence>MYVPVLYDSSPHPVLPPSVTETPTDEGCLRRGSKRRKGQKGGTCPSTTLAERPSIILVSLHTHTTGEKATGGFLGGPGYGPVSDSMDSYRPQPDYGERYAEDQYSDMKFTESYNPFMDYCEGYADYGGNGECSDVSLWSDLGFDCVEDLSMEVEEVLFGDPPTDSDVESAVSRSDEPPAPKIPPKAPSRKCRSGASKPSLVAHIEVNSFEEETPSTRAHSPGTRAPIPKPHRGKKEATPVPTPETTKVTGAPPEKWQEKLPPPKLASGDPPQVVWTSGQLTTGGQARALFQLIWTIY</sequence>
<feature type="compositionally biased region" description="Acidic residues" evidence="1">
    <location>
        <begin position="158"/>
        <end position="167"/>
    </location>
</feature>
<protein>
    <submittedName>
        <fullName evidence="2">Uncharacterized protein</fullName>
    </submittedName>
</protein>
<dbReference type="Proteomes" id="UP001239994">
    <property type="component" value="Unassembled WGS sequence"/>
</dbReference>
<organism evidence="2 3">
    <name type="scientific">Electrophorus voltai</name>
    <dbReference type="NCBI Taxonomy" id="2609070"/>
    <lineage>
        <taxon>Eukaryota</taxon>
        <taxon>Metazoa</taxon>
        <taxon>Chordata</taxon>
        <taxon>Craniata</taxon>
        <taxon>Vertebrata</taxon>
        <taxon>Euteleostomi</taxon>
        <taxon>Actinopterygii</taxon>
        <taxon>Neopterygii</taxon>
        <taxon>Teleostei</taxon>
        <taxon>Ostariophysi</taxon>
        <taxon>Gymnotiformes</taxon>
        <taxon>Gymnotoidei</taxon>
        <taxon>Gymnotidae</taxon>
        <taxon>Electrophorus</taxon>
    </lineage>
</organism>
<feature type="region of interest" description="Disordered" evidence="1">
    <location>
        <begin position="1"/>
        <end position="46"/>
    </location>
</feature>
<reference evidence="2" key="1">
    <citation type="submission" date="2023-03" db="EMBL/GenBank/DDBJ databases">
        <title>Electrophorus voltai genome.</title>
        <authorList>
            <person name="Bian C."/>
        </authorList>
    </citation>
    <scope>NUCLEOTIDE SEQUENCE</scope>
    <source>
        <strain evidence="2">CB-2022</strain>
        <tissue evidence="2">Muscle</tissue>
    </source>
</reference>
<evidence type="ECO:0000313" key="2">
    <source>
        <dbReference type="EMBL" id="KAK1800996.1"/>
    </source>
</evidence>
<evidence type="ECO:0000313" key="3">
    <source>
        <dbReference type="Proteomes" id="UP001239994"/>
    </source>
</evidence>
<proteinExistence type="predicted"/>